<dbReference type="OrthoDB" id="6279012at2759"/>
<evidence type="ECO:0000313" key="9">
    <source>
        <dbReference type="Proteomes" id="UP000316759"/>
    </source>
</evidence>
<evidence type="ECO:0000256" key="1">
    <source>
        <dbReference type="ARBA" id="ARBA00004127"/>
    </source>
</evidence>
<dbReference type="AlphaFoldDB" id="A0A504YTI3"/>
<comment type="subcellular location">
    <subcellularLocation>
        <location evidence="1">Endomembrane system</location>
        <topology evidence="1">Multi-pass membrane protein</topology>
    </subcellularLocation>
    <subcellularLocation>
        <location evidence="2">Golgi apparatus membrane</location>
    </subcellularLocation>
</comment>
<dbReference type="STRING" id="46835.A0A504YTI3"/>
<dbReference type="PANTHER" id="PTHR16133:SF0">
    <property type="entry name" value="ZINC_IRON REGULATED TRANSPORTER-RELATED PROTEIN 102B, ISOFORM E"/>
    <property type="match status" value="1"/>
</dbReference>
<organism evidence="8 9">
    <name type="scientific">Fasciola gigantica</name>
    <name type="common">Giant liver fluke</name>
    <dbReference type="NCBI Taxonomy" id="46835"/>
    <lineage>
        <taxon>Eukaryota</taxon>
        <taxon>Metazoa</taxon>
        <taxon>Spiralia</taxon>
        <taxon>Lophotrochozoa</taxon>
        <taxon>Platyhelminthes</taxon>
        <taxon>Trematoda</taxon>
        <taxon>Digenea</taxon>
        <taxon>Plagiorchiida</taxon>
        <taxon>Echinostomata</taxon>
        <taxon>Echinostomatoidea</taxon>
        <taxon>Fasciolidae</taxon>
        <taxon>Fasciola</taxon>
    </lineage>
</organism>
<reference evidence="8 9" key="1">
    <citation type="submission" date="2019-04" db="EMBL/GenBank/DDBJ databases">
        <title>Annotation for the trematode Fasciola gigantica.</title>
        <authorList>
            <person name="Choi Y.-J."/>
        </authorList>
    </citation>
    <scope>NUCLEOTIDE SEQUENCE [LARGE SCALE GENOMIC DNA]</scope>
    <source>
        <strain evidence="8">Uganda_cow_1</strain>
    </source>
</reference>
<evidence type="ECO:0000256" key="5">
    <source>
        <dbReference type="ARBA" id="ARBA00023034"/>
    </source>
</evidence>
<keyword evidence="9" id="KW-1185">Reference proteome</keyword>
<keyword evidence="4 7" id="KW-1133">Transmembrane helix</keyword>
<keyword evidence="6 7" id="KW-0472">Membrane</keyword>
<dbReference type="PANTHER" id="PTHR16133">
    <property type="entry name" value="SOLUTE CARRIER FAMILY 39 ZINC TRANSPORTER , MEMBER 9-RELATED"/>
    <property type="match status" value="1"/>
</dbReference>
<evidence type="ECO:0000256" key="7">
    <source>
        <dbReference type="SAM" id="Phobius"/>
    </source>
</evidence>
<feature type="transmembrane region" description="Helical" evidence="7">
    <location>
        <begin position="312"/>
        <end position="331"/>
    </location>
</feature>
<accession>A0A504YTI3</accession>
<comment type="caution">
    <text evidence="8">The sequence shown here is derived from an EMBL/GenBank/DDBJ whole genome shotgun (WGS) entry which is preliminary data.</text>
</comment>
<protein>
    <submittedName>
        <fullName evidence="8">Zinc transporter ZIP9-B</fullName>
    </submittedName>
</protein>
<sequence length="422" mass="44784">MLLFLLLNVVLFLSCYLAGCIPIFFSLPAARLRIITVFGAGLLLGAALVVIIPEGVGALYANAKDCYVGVHDISVDEFVAPVKPKAVVVKQNAPLDQPIVAAIPVPGALEHSESASDPHVTFGVHQRIGTALLLGYMFMLLVDQLSAPVLQSHYCTNGLHRLIGGCCPRQLAGALGSTVQINSVSSNEAGTASDVTAERVAPGHGRMRSTATVGLVFHSFADGLALGVAFALNQIQLEMIMFVAIILHKLPAAFGLACYLVHEGFTRAQIRVHLLVFASASPLAALISYAYFVLPVGSSSSNKSDAVATKTGFALLLSGGTFLYVAASHILPELLHTTVNQQTCRPQPAQPNLSLSWHSQVNCEPSKAEDYTLYTVDAPENHVVFTTPSEQSTETGRLRPIELLVLCVGAVLPMFVSASHSH</sequence>
<evidence type="ECO:0000256" key="6">
    <source>
        <dbReference type="ARBA" id="ARBA00023136"/>
    </source>
</evidence>
<proteinExistence type="predicted"/>
<evidence type="ECO:0000256" key="3">
    <source>
        <dbReference type="ARBA" id="ARBA00022692"/>
    </source>
</evidence>
<keyword evidence="3 7" id="KW-0812">Transmembrane</keyword>
<feature type="transmembrane region" description="Helical" evidence="7">
    <location>
        <begin position="239"/>
        <end position="260"/>
    </location>
</feature>
<evidence type="ECO:0000256" key="4">
    <source>
        <dbReference type="ARBA" id="ARBA00022989"/>
    </source>
</evidence>
<dbReference type="GO" id="GO:0006829">
    <property type="term" value="P:zinc ion transport"/>
    <property type="evidence" value="ECO:0007669"/>
    <property type="project" value="InterPro"/>
</dbReference>
<dbReference type="InterPro" id="IPR045891">
    <property type="entry name" value="ZIP9"/>
</dbReference>
<evidence type="ECO:0000313" key="8">
    <source>
        <dbReference type="EMBL" id="TPP64573.1"/>
    </source>
</evidence>
<dbReference type="Proteomes" id="UP000316759">
    <property type="component" value="Unassembled WGS sequence"/>
</dbReference>
<feature type="transmembrane region" description="Helical" evidence="7">
    <location>
        <begin position="213"/>
        <end position="233"/>
    </location>
</feature>
<name>A0A504YTI3_FASGI</name>
<dbReference type="InterPro" id="IPR003689">
    <property type="entry name" value="ZIP"/>
</dbReference>
<dbReference type="GO" id="GO:0046873">
    <property type="term" value="F:metal ion transmembrane transporter activity"/>
    <property type="evidence" value="ECO:0007669"/>
    <property type="project" value="InterPro"/>
</dbReference>
<dbReference type="Pfam" id="PF02535">
    <property type="entry name" value="Zip"/>
    <property type="match status" value="1"/>
</dbReference>
<dbReference type="EMBL" id="SUNJ01004253">
    <property type="protein sequence ID" value="TPP64573.1"/>
    <property type="molecule type" value="Genomic_DNA"/>
</dbReference>
<dbReference type="GO" id="GO:0000139">
    <property type="term" value="C:Golgi membrane"/>
    <property type="evidence" value="ECO:0007669"/>
    <property type="project" value="UniProtKB-SubCell"/>
</dbReference>
<evidence type="ECO:0000256" key="2">
    <source>
        <dbReference type="ARBA" id="ARBA00004394"/>
    </source>
</evidence>
<feature type="transmembrane region" description="Helical" evidence="7">
    <location>
        <begin position="272"/>
        <end position="292"/>
    </location>
</feature>
<keyword evidence="5" id="KW-0333">Golgi apparatus</keyword>
<feature type="transmembrane region" description="Helical" evidence="7">
    <location>
        <begin position="33"/>
        <end position="52"/>
    </location>
</feature>
<gene>
    <name evidence="8" type="ORF">FGIG_01393</name>
</gene>